<feature type="domain" description="Thioesterase" evidence="1">
    <location>
        <begin position="1"/>
        <end position="45"/>
    </location>
</feature>
<organism evidence="2 3">
    <name type="scientific">Pseudomonas endophytica</name>
    <dbReference type="NCBI Taxonomy" id="1563157"/>
    <lineage>
        <taxon>Bacteria</taxon>
        <taxon>Pseudomonadati</taxon>
        <taxon>Pseudomonadota</taxon>
        <taxon>Gammaproteobacteria</taxon>
        <taxon>Pseudomonadales</taxon>
        <taxon>Pseudomonadaceae</taxon>
        <taxon>Pseudomonas</taxon>
    </lineage>
</organism>
<dbReference type="SUPFAM" id="SSF53474">
    <property type="entry name" value="alpha/beta-Hydrolases"/>
    <property type="match status" value="1"/>
</dbReference>
<proteinExistence type="predicted"/>
<evidence type="ECO:0000313" key="2">
    <source>
        <dbReference type="EMBL" id="KQB53933.1"/>
    </source>
</evidence>
<name>A0A0Q0YWV1_9PSED</name>
<evidence type="ECO:0000313" key="3">
    <source>
        <dbReference type="Proteomes" id="UP000050342"/>
    </source>
</evidence>
<dbReference type="Pfam" id="PF00975">
    <property type="entry name" value="Thioesterase"/>
    <property type="match status" value="1"/>
</dbReference>
<protein>
    <recommendedName>
        <fullName evidence="1">Thioesterase domain-containing protein</fullName>
    </recommendedName>
</protein>
<dbReference type="InterPro" id="IPR001031">
    <property type="entry name" value="Thioesterase"/>
</dbReference>
<keyword evidence="3" id="KW-1185">Reference proteome</keyword>
<dbReference type="Proteomes" id="UP000050342">
    <property type="component" value="Unassembled WGS sequence"/>
</dbReference>
<evidence type="ECO:0000259" key="1">
    <source>
        <dbReference type="Pfam" id="PF00975"/>
    </source>
</evidence>
<dbReference type="Gene3D" id="3.40.50.1820">
    <property type="entry name" value="alpha/beta hydrolase"/>
    <property type="match status" value="1"/>
</dbReference>
<dbReference type="AlphaFoldDB" id="A0A0Q0YWV1"/>
<dbReference type="EMBL" id="LLWH01000135">
    <property type="protein sequence ID" value="KQB53933.1"/>
    <property type="molecule type" value="Genomic_DNA"/>
</dbReference>
<dbReference type="STRING" id="1563157.AQS70_08630"/>
<dbReference type="InterPro" id="IPR029058">
    <property type="entry name" value="AB_hydrolase_fold"/>
</dbReference>
<reference evidence="2 3" key="1">
    <citation type="submission" date="2015-10" db="EMBL/GenBank/DDBJ databases">
        <title>Pseudomonas helleri sp. nov. and Pseudomonas weihenstephanensis sp. nov., isolated from raw cows milk.</title>
        <authorList>
            <person name="Von Neubeck M."/>
            <person name="Huptas C."/>
            <person name="Wenning M."/>
            <person name="Scherer S."/>
        </authorList>
    </citation>
    <scope>NUCLEOTIDE SEQUENCE [LARGE SCALE GENOMIC DNA]</scope>
    <source>
        <strain evidence="2 3">BSTT44</strain>
    </source>
</reference>
<gene>
    <name evidence="2" type="ORF">AQS70_08630</name>
</gene>
<sequence>MGCTLAYEVARQLLALGRKVQSLVLIDPTDMACVQQWAQAHDSSLVGLQSLLLRTLNFSLLSDSWDTGQDSPVVFIHRDDVMGYNSIDTFMERLMELGHQRGLKLSREQFMFRVIQDRQLLNSLVCEGYNQPLPAPNDLNGFLFINRSGAMQGACAPYILMDDSLAGAVEKHYNAEWLTQCSAFKHYELETTSHFMLLFESHALLPCVRLCETLYRVS</sequence>
<accession>A0A0Q0YWV1</accession>
<comment type="caution">
    <text evidence="2">The sequence shown here is derived from an EMBL/GenBank/DDBJ whole genome shotgun (WGS) entry which is preliminary data.</text>
</comment>